<sequence>MSTYYVVIVPEETNGEIYQVQKQVASPQEAQELHPEFIDTLRVCNSDTNVCTLCLWESSK</sequence>
<evidence type="ECO:0000313" key="1">
    <source>
        <dbReference type="EMBL" id="CAB5226113.1"/>
    </source>
</evidence>
<organism evidence="1">
    <name type="scientific">uncultured Caudovirales phage</name>
    <dbReference type="NCBI Taxonomy" id="2100421"/>
    <lineage>
        <taxon>Viruses</taxon>
        <taxon>Duplodnaviria</taxon>
        <taxon>Heunggongvirae</taxon>
        <taxon>Uroviricota</taxon>
        <taxon>Caudoviricetes</taxon>
        <taxon>Peduoviridae</taxon>
        <taxon>Maltschvirus</taxon>
        <taxon>Maltschvirus maltsch</taxon>
    </lineage>
</organism>
<proteinExistence type="predicted"/>
<reference evidence="1" key="1">
    <citation type="submission" date="2020-05" db="EMBL/GenBank/DDBJ databases">
        <authorList>
            <person name="Chiriac C."/>
            <person name="Salcher M."/>
            <person name="Ghai R."/>
            <person name="Kavagutti S V."/>
        </authorList>
    </citation>
    <scope>NUCLEOTIDE SEQUENCE</scope>
</reference>
<gene>
    <name evidence="1" type="ORF">UFOVP754_44</name>
</gene>
<protein>
    <submittedName>
        <fullName evidence="1">Uncharacterized protein</fullName>
    </submittedName>
</protein>
<dbReference type="EMBL" id="LR798349">
    <property type="protein sequence ID" value="CAB5226113.1"/>
    <property type="molecule type" value="Genomic_DNA"/>
</dbReference>
<accession>A0A6J7XB52</accession>
<name>A0A6J7XB52_9CAUD</name>